<sequence length="174" mass="18555">RHLSGQQPGSAGPPDRRVTTTMRRMIMARLIAMFGLLFALAAPASAADSASLNRQQQFGDLIIHYNAFASGLLQPTIAKDNGLIRSKGQAVINVAVLKGDKTVTADVDGSVADLTGRKKALSFRPVSENGSVNYLAQFAVEPDSSATYVFTINVKAGDGDTHTLSFNQQIFSDQ</sequence>
<feature type="domain" description="DUF4426" evidence="1">
    <location>
        <begin position="56"/>
        <end position="173"/>
    </location>
</feature>
<dbReference type="Gene3D" id="2.60.40.3340">
    <property type="entry name" value="Domain of unknown function DUF4426"/>
    <property type="match status" value="1"/>
</dbReference>
<gene>
    <name evidence="2" type="ORF">Tci_886641</name>
</gene>
<feature type="non-terminal residue" evidence="2">
    <location>
        <position position="1"/>
    </location>
</feature>
<dbReference type="EMBL" id="BKCJ011281066">
    <property type="protein sequence ID" value="GFD14672.1"/>
    <property type="molecule type" value="Genomic_DNA"/>
</dbReference>
<comment type="caution">
    <text evidence="2">The sequence shown here is derived from an EMBL/GenBank/DDBJ whole genome shotgun (WGS) entry which is preliminary data.</text>
</comment>
<dbReference type="AlphaFoldDB" id="A0A699TUX8"/>
<dbReference type="InterPro" id="IPR025218">
    <property type="entry name" value="DUF4426"/>
</dbReference>
<dbReference type="Pfam" id="PF14467">
    <property type="entry name" value="DUF4426"/>
    <property type="match status" value="1"/>
</dbReference>
<proteinExistence type="predicted"/>
<evidence type="ECO:0000259" key="1">
    <source>
        <dbReference type="Pfam" id="PF14467"/>
    </source>
</evidence>
<reference evidence="2" key="1">
    <citation type="journal article" date="2019" name="Sci. Rep.">
        <title>Draft genome of Tanacetum cinerariifolium, the natural source of mosquito coil.</title>
        <authorList>
            <person name="Yamashiro T."/>
            <person name="Shiraishi A."/>
            <person name="Satake H."/>
            <person name="Nakayama K."/>
        </authorList>
    </citation>
    <scope>NUCLEOTIDE SEQUENCE</scope>
</reference>
<protein>
    <recommendedName>
        <fullName evidence="1">DUF4426 domain-containing protein</fullName>
    </recommendedName>
</protein>
<organism evidence="2">
    <name type="scientific">Tanacetum cinerariifolium</name>
    <name type="common">Dalmatian daisy</name>
    <name type="synonym">Chrysanthemum cinerariifolium</name>
    <dbReference type="NCBI Taxonomy" id="118510"/>
    <lineage>
        <taxon>Eukaryota</taxon>
        <taxon>Viridiplantae</taxon>
        <taxon>Streptophyta</taxon>
        <taxon>Embryophyta</taxon>
        <taxon>Tracheophyta</taxon>
        <taxon>Spermatophyta</taxon>
        <taxon>Magnoliopsida</taxon>
        <taxon>eudicotyledons</taxon>
        <taxon>Gunneridae</taxon>
        <taxon>Pentapetalae</taxon>
        <taxon>asterids</taxon>
        <taxon>campanulids</taxon>
        <taxon>Asterales</taxon>
        <taxon>Asteraceae</taxon>
        <taxon>Asteroideae</taxon>
        <taxon>Anthemideae</taxon>
        <taxon>Anthemidinae</taxon>
        <taxon>Tanacetum</taxon>
    </lineage>
</organism>
<evidence type="ECO:0000313" key="2">
    <source>
        <dbReference type="EMBL" id="GFD14672.1"/>
    </source>
</evidence>
<accession>A0A699TUX8</accession>
<name>A0A699TUX8_TANCI</name>